<dbReference type="Proteomes" id="UP001169719">
    <property type="component" value="Unassembled WGS sequence"/>
</dbReference>
<reference evidence="2" key="1">
    <citation type="submission" date="2024-05" db="EMBL/GenBank/DDBJ databases">
        <title>Genome Sequences of Four Agar- Degrading Marine Bacteria.</title>
        <authorList>
            <person name="Phillips E.K."/>
            <person name="Shaffer J.C."/>
            <person name="Henson M.W."/>
            <person name="Temperton B."/>
            <person name="Thrash C.J."/>
            <person name="Martin M.O."/>
        </authorList>
    </citation>
    <scope>NUCLEOTIDE SEQUENCE</scope>
    <source>
        <strain evidence="2">EKP203</strain>
    </source>
</reference>
<dbReference type="Pfam" id="PF11736">
    <property type="entry name" value="DUF3299"/>
    <property type="match status" value="1"/>
</dbReference>
<comment type="caution">
    <text evidence="2">The sequence shown here is derived from an EMBL/GenBank/DDBJ whole genome shotgun (WGS) entry which is preliminary data.</text>
</comment>
<evidence type="ECO:0000256" key="1">
    <source>
        <dbReference type="SAM" id="SignalP"/>
    </source>
</evidence>
<dbReference type="InterPro" id="IPR021727">
    <property type="entry name" value="DUF3299"/>
</dbReference>
<dbReference type="EMBL" id="JAUEOZ010000002">
    <property type="protein sequence ID" value="MDN2483050.1"/>
    <property type="molecule type" value="Genomic_DNA"/>
</dbReference>
<proteinExistence type="predicted"/>
<name>A0ABT7Y511_9VIBR</name>
<evidence type="ECO:0000313" key="3">
    <source>
        <dbReference type="Proteomes" id="UP001169719"/>
    </source>
</evidence>
<sequence length="213" mass="23332">MLRHFLVLISCIGSAGLYAAATQTISWIDLVPPASEEVSLPPLNEYQVGLIYKIVAYQNAEKRRDMSAEEIAAYEQNVADFADTKADLASLLALREKAIEVEKARYSSVDPSMKFDEVTIGGFMVPLEMDGLTTKKFLLVPTAGACIHTPPPPINQIIVVDIEQGYELVDLFQPIAVSGDIKVSQQELNVAYIDGNTDVSAGYVMKASDIRLY</sequence>
<dbReference type="RefSeq" id="WP_289963104.1">
    <property type="nucleotide sequence ID" value="NZ_JAUEOZ010000002.1"/>
</dbReference>
<protein>
    <submittedName>
        <fullName evidence="2">DUF3299 domain-containing protein</fullName>
    </submittedName>
</protein>
<evidence type="ECO:0000313" key="2">
    <source>
        <dbReference type="EMBL" id="MDN2483050.1"/>
    </source>
</evidence>
<organism evidence="2 3">
    <name type="scientific">Vibrio agarivorans</name>
    <dbReference type="NCBI Taxonomy" id="153622"/>
    <lineage>
        <taxon>Bacteria</taxon>
        <taxon>Pseudomonadati</taxon>
        <taxon>Pseudomonadota</taxon>
        <taxon>Gammaproteobacteria</taxon>
        <taxon>Vibrionales</taxon>
        <taxon>Vibrionaceae</taxon>
        <taxon>Vibrio</taxon>
    </lineage>
</organism>
<feature type="chain" id="PRO_5047531846" evidence="1">
    <location>
        <begin position="20"/>
        <end position="213"/>
    </location>
</feature>
<feature type="signal peptide" evidence="1">
    <location>
        <begin position="1"/>
        <end position="19"/>
    </location>
</feature>
<dbReference type="Gene3D" id="2.40.50.870">
    <property type="entry name" value="Protein of unknown function (DUF3299)"/>
    <property type="match status" value="1"/>
</dbReference>
<gene>
    <name evidence="2" type="ORF">QWJ08_17035</name>
</gene>
<accession>A0ABT7Y511</accession>
<keyword evidence="1" id="KW-0732">Signal</keyword>
<keyword evidence="3" id="KW-1185">Reference proteome</keyword>